<feature type="region of interest" description="Disordered" evidence="2">
    <location>
        <begin position="1"/>
        <end position="22"/>
    </location>
</feature>
<keyword evidence="1" id="KW-0175">Coiled coil</keyword>
<evidence type="ECO:0000256" key="1">
    <source>
        <dbReference type="SAM" id="Coils"/>
    </source>
</evidence>
<organism evidence="3 4">
    <name type="scientific">Serendipita vermifera MAFF 305830</name>
    <dbReference type="NCBI Taxonomy" id="933852"/>
    <lineage>
        <taxon>Eukaryota</taxon>
        <taxon>Fungi</taxon>
        <taxon>Dikarya</taxon>
        <taxon>Basidiomycota</taxon>
        <taxon>Agaricomycotina</taxon>
        <taxon>Agaricomycetes</taxon>
        <taxon>Sebacinales</taxon>
        <taxon>Serendipitaceae</taxon>
        <taxon>Serendipita</taxon>
    </lineage>
</organism>
<evidence type="ECO:0000313" key="4">
    <source>
        <dbReference type="Proteomes" id="UP000054097"/>
    </source>
</evidence>
<gene>
    <name evidence="3" type="ORF">M408DRAFT_330229</name>
</gene>
<protein>
    <submittedName>
        <fullName evidence="3">Uncharacterized protein</fullName>
    </submittedName>
</protein>
<reference evidence="3 4" key="1">
    <citation type="submission" date="2014-04" db="EMBL/GenBank/DDBJ databases">
        <authorList>
            <consortium name="DOE Joint Genome Institute"/>
            <person name="Kuo A."/>
            <person name="Zuccaro A."/>
            <person name="Kohler A."/>
            <person name="Nagy L.G."/>
            <person name="Floudas D."/>
            <person name="Copeland A."/>
            <person name="Barry K.W."/>
            <person name="Cichocki N."/>
            <person name="Veneault-Fourrey C."/>
            <person name="LaButti K."/>
            <person name="Lindquist E.A."/>
            <person name="Lipzen A."/>
            <person name="Lundell T."/>
            <person name="Morin E."/>
            <person name="Murat C."/>
            <person name="Sun H."/>
            <person name="Tunlid A."/>
            <person name="Henrissat B."/>
            <person name="Grigoriev I.V."/>
            <person name="Hibbett D.S."/>
            <person name="Martin F."/>
            <person name="Nordberg H.P."/>
            <person name="Cantor M.N."/>
            <person name="Hua S.X."/>
        </authorList>
    </citation>
    <scope>NUCLEOTIDE SEQUENCE [LARGE SCALE GENOMIC DNA]</scope>
    <source>
        <strain evidence="3 4">MAFF 305830</strain>
    </source>
</reference>
<feature type="coiled-coil region" evidence="1">
    <location>
        <begin position="126"/>
        <end position="153"/>
    </location>
</feature>
<dbReference type="HOGENOM" id="CLU_114236_0_0_1"/>
<keyword evidence="4" id="KW-1185">Reference proteome</keyword>
<dbReference type="EMBL" id="KN824301">
    <property type="protein sequence ID" value="KIM27102.1"/>
    <property type="molecule type" value="Genomic_DNA"/>
</dbReference>
<name>A0A0C2XDI7_SERVB</name>
<dbReference type="Proteomes" id="UP000054097">
    <property type="component" value="Unassembled WGS sequence"/>
</dbReference>
<sequence>MPEYSSNPTSQEAVVESGAIDTASEVERATKRLRDSIIGEEAARESLEALLKKRREEALEAVVKAQHHLELVDAEERKLRQMTTRSGVLHERDIAMGAPNGSHSQSTSYDHSASGHNEITHLQYYLNKRKSRLEQQQGQLSKIQERIESLKRIIQKYDNPNSTPLSEDIDAVKAELKSEEGTRDYLLSQIELNGKESGIFRRFIIAEQD</sequence>
<proteinExistence type="predicted"/>
<dbReference type="AlphaFoldDB" id="A0A0C2XDI7"/>
<evidence type="ECO:0000313" key="3">
    <source>
        <dbReference type="EMBL" id="KIM27102.1"/>
    </source>
</evidence>
<reference evidence="4" key="2">
    <citation type="submission" date="2015-01" db="EMBL/GenBank/DDBJ databases">
        <title>Evolutionary Origins and Diversification of the Mycorrhizal Mutualists.</title>
        <authorList>
            <consortium name="DOE Joint Genome Institute"/>
            <consortium name="Mycorrhizal Genomics Consortium"/>
            <person name="Kohler A."/>
            <person name="Kuo A."/>
            <person name="Nagy L.G."/>
            <person name="Floudas D."/>
            <person name="Copeland A."/>
            <person name="Barry K.W."/>
            <person name="Cichocki N."/>
            <person name="Veneault-Fourrey C."/>
            <person name="LaButti K."/>
            <person name="Lindquist E.A."/>
            <person name="Lipzen A."/>
            <person name="Lundell T."/>
            <person name="Morin E."/>
            <person name="Murat C."/>
            <person name="Riley R."/>
            <person name="Ohm R."/>
            <person name="Sun H."/>
            <person name="Tunlid A."/>
            <person name="Henrissat B."/>
            <person name="Grigoriev I.V."/>
            <person name="Hibbett D.S."/>
            <person name="Martin F."/>
        </authorList>
    </citation>
    <scope>NUCLEOTIDE SEQUENCE [LARGE SCALE GENOMIC DNA]</scope>
    <source>
        <strain evidence="4">MAFF 305830</strain>
    </source>
</reference>
<feature type="compositionally biased region" description="Polar residues" evidence="2">
    <location>
        <begin position="1"/>
        <end position="12"/>
    </location>
</feature>
<accession>A0A0C2XDI7</accession>
<evidence type="ECO:0000256" key="2">
    <source>
        <dbReference type="SAM" id="MobiDB-lite"/>
    </source>
</evidence>